<dbReference type="NCBIfam" id="NF045515">
    <property type="entry name" value="Glp_gephyrin"/>
    <property type="match status" value="1"/>
</dbReference>
<evidence type="ECO:0000256" key="10">
    <source>
        <dbReference type="ARBA" id="ARBA00047317"/>
    </source>
</evidence>
<dbReference type="InterPro" id="IPR005110">
    <property type="entry name" value="MoeA_linker/N"/>
</dbReference>
<dbReference type="FunFam" id="2.170.190.11:FF:000004">
    <property type="entry name" value="Molybdopterin molybdenumtransferase"/>
    <property type="match status" value="1"/>
</dbReference>
<sequence>MTDFPSPILFDDARAILQRVAMANRLPVEQLPLARCHGRVLAQDIAAPIALQPFDNSAMDGYACRHADLHEADAVTLVLVGEQFAGRALDLQVGEGECVRITTGAPMPRGADTVVIREESSVDGNAVVLRSAVRDGANVRKAGEDARPGDPVLRAGTPLNAVQVSLAASLGIERLPVSRKPTVAVFTTGDELVEPGMPLQPGEIYNSNRELLMGLLRADGLEPTAWPTLPDDPARIASMLQDAASSFDIVITCGAVSAGEKDHIPAMLQMHGAVHFWKVRMKPGMPLLAGQLGRAQFLGLPGNPVSVLATYLALGRVLIDGMQGRAARPRRFARLDAAIEKPHARREFMRGTLRCGDDGSQWIAPNDATGSHRLRAAADADALLVLAEGPQSCARGDAVEVLAY</sequence>
<dbReference type="InterPro" id="IPR036425">
    <property type="entry name" value="MoaB/Mog-like_dom_sf"/>
</dbReference>
<feature type="domain" description="MoaB/Mog" evidence="12">
    <location>
        <begin position="184"/>
        <end position="321"/>
    </location>
</feature>
<dbReference type="Gene3D" id="3.90.105.10">
    <property type="entry name" value="Molybdopterin biosynthesis moea protein, domain 2"/>
    <property type="match status" value="1"/>
</dbReference>
<dbReference type="Pfam" id="PF03453">
    <property type="entry name" value="MoeA_N"/>
    <property type="match status" value="1"/>
</dbReference>
<dbReference type="Pfam" id="PF00994">
    <property type="entry name" value="MoCF_biosynth"/>
    <property type="match status" value="1"/>
</dbReference>
<evidence type="ECO:0000256" key="4">
    <source>
        <dbReference type="ARBA" id="ARBA00010763"/>
    </source>
</evidence>
<dbReference type="SUPFAM" id="SSF63882">
    <property type="entry name" value="MoeA N-terminal region -like"/>
    <property type="match status" value="1"/>
</dbReference>
<dbReference type="CDD" id="cd00887">
    <property type="entry name" value="MoeA"/>
    <property type="match status" value="1"/>
</dbReference>
<evidence type="ECO:0000256" key="5">
    <source>
        <dbReference type="ARBA" id="ARBA00022505"/>
    </source>
</evidence>
<evidence type="ECO:0000256" key="1">
    <source>
        <dbReference type="ARBA" id="ARBA00001946"/>
    </source>
</evidence>
<dbReference type="EMBL" id="CP040871">
    <property type="protein sequence ID" value="QDA55940.1"/>
    <property type="molecule type" value="Genomic_DNA"/>
</dbReference>
<dbReference type="UniPathway" id="UPA00344"/>
<dbReference type="Gene3D" id="2.170.190.11">
    <property type="entry name" value="Molybdopterin biosynthesis moea protein, domain 3"/>
    <property type="match status" value="1"/>
</dbReference>
<dbReference type="RefSeq" id="WP_139714828.1">
    <property type="nucleotide sequence ID" value="NZ_CP040871.1"/>
</dbReference>
<name>A0A5B7ZL79_9GAMM</name>
<dbReference type="OrthoDB" id="9804758at2"/>
<accession>A0A5B7ZL79</accession>
<proteinExistence type="inferred from homology"/>
<dbReference type="InterPro" id="IPR005111">
    <property type="entry name" value="MoeA_C_domain_IV"/>
</dbReference>
<dbReference type="Gene3D" id="2.40.340.10">
    <property type="entry name" value="MoeA, C-terminal, domain IV"/>
    <property type="match status" value="1"/>
</dbReference>
<dbReference type="SUPFAM" id="SSF53218">
    <property type="entry name" value="Molybdenum cofactor biosynthesis proteins"/>
    <property type="match status" value="1"/>
</dbReference>
<dbReference type="FunFam" id="3.40.980.10:FF:000004">
    <property type="entry name" value="Molybdopterin molybdenumtransferase"/>
    <property type="match status" value="1"/>
</dbReference>
<comment type="catalytic activity">
    <reaction evidence="10">
        <text>adenylyl-molybdopterin + molybdate = Mo-molybdopterin + AMP + H(+)</text>
        <dbReference type="Rhea" id="RHEA:35047"/>
        <dbReference type="ChEBI" id="CHEBI:15378"/>
        <dbReference type="ChEBI" id="CHEBI:36264"/>
        <dbReference type="ChEBI" id="CHEBI:62727"/>
        <dbReference type="ChEBI" id="CHEBI:71302"/>
        <dbReference type="ChEBI" id="CHEBI:456215"/>
        <dbReference type="EC" id="2.10.1.1"/>
    </reaction>
</comment>
<dbReference type="SUPFAM" id="SSF63867">
    <property type="entry name" value="MoeA C-terminal domain-like"/>
    <property type="match status" value="1"/>
</dbReference>
<evidence type="ECO:0000256" key="11">
    <source>
        <dbReference type="RuleBase" id="RU365090"/>
    </source>
</evidence>
<gene>
    <name evidence="13" type="ORF">FHQ07_00695</name>
</gene>
<evidence type="ECO:0000256" key="6">
    <source>
        <dbReference type="ARBA" id="ARBA00022679"/>
    </source>
</evidence>
<dbReference type="InterPro" id="IPR038987">
    <property type="entry name" value="MoeA-like"/>
</dbReference>
<dbReference type="PANTHER" id="PTHR10192">
    <property type="entry name" value="MOLYBDOPTERIN BIOSYNTHESIS PROTEIN"/>
    <property type="match status" value="1"/>
</dbReference>
<comment type="cofactor">
    <cofactor evidence="1 11">
        <name>Mg(2+)</name>
        <dbReference type="ChEBI" id="CHEBI:18420"/>
    </cofactor>
</comment>
<dbReference type="GO" id="GO:0061599">
    <property type="term" value="F:molybdopterin molybdotransferase activity"/>
    <property type="evidence" value="ECO:0007669"/>
    <property type="project" value="UniProtKB-UniRule"/>
</dbReference>
<evidence type="ECO:0000256" key="7">
    <source>
        <dbReference type="ARBA" id="ARBA00022723"/>
    </source>
</evidence>
<reference evidence="13 14" key="1">
    <citation type="submission" date="2019-06" db="EMBL/GenBank/DDBJ databases">
        <title>Thermomonas aquatica sp. nov., isolated from an industrial wastewater treatment plant.</title>
        <authorList>
            <person name="Jeon J.H."/>
            <person name="Park D.-S."/>
        </authorList>
    </citation>
    <scope>NUCLEOTIDE SEQUENCE [LARGE SCALE GENOMIC DNA]</scope>
    <source>
        <strain evidence="13 14">SY21</strain>
    </source>
</reference>
<dbReference type="SMART" id="SM00852">
    <property type="entry name" value="MoCF_biosynth"/>
    <property type="match status" value="1"/>
</dbReference>
<evidence type="ECO:0000259" key="12">
    <source>
        <dbReference type="SMART" id="SM00852"/>
    </source>
</evidence>
<dbReference type="KEGG" id="thes:FHQ07_00695"/>
<evidence type="ECO:0000256" key="8">
    <source>
        <dbReference type="ARBA" id="ARBA00022842"/>
    </source>
</evidence>
<keyword evidence="7 11" id="KW-0479">Metal-binding</keyword>
<evidence type="ECO:0000256" key="2">
    <source>
        <dbReference type="ARBA" id="ARBA00002901"/>
    </source>
</evidence>
<comment type="similarity">
    <text evidence="4 11">Belongs to the MoeA family.</text>
</comment>
<dbReference type="InterPro" id="IPR036135">
    <property type="entry name" value="MoeA_linker/N_sf"/>
</dbReference>
<dbReference type="Pfam" id="PF03454">
    <property type="entry name" value="MoeA_C"/>
    <property type="match status" value="1"/>
</dbReference>
<dbReference type="Gene3D" id="3.40.980.10">
    <property type="entry name" value="MoaB/Mog-like domain"/>
    <property type="match status" value="1"/>
</dbReference>
<evidence type="ECO:0000313" key="13">
    <source>
        <dbReference type="EMBL" id="QDA55940.1"/>
    </source>
</evidence>
<dbReference type="InterPro" id="IPR036688">
    <property type="entry name" value="MoeA_C_domain_IV_sf"/>
</dbReference>
<dbReference type="EC" id="2.10.1.1" evidence="11"/>
<dbReference type="Proteomes" id="UP000308149">
    <property type="component" value="Chromosome"/>
</dbReference>
<dbReference type="PANTHER" id="PTHR10192:SF5">
    <property type="entry name" value="GEPHYRIN"/>
    <property type="match status" value="1"/>
</dbReference>
<dbReference type="GO" id="GO:0005829">
    <property type="term" value="C:cytosol"/>
    <property type="evidence" value="ECO:0007669"/>
    <property type="project" value="TreeGrafter"/>
</dbReference>
<dbReference type="NCBIfam" id="TIGR00177">
    <property type="entry name" value="molyb_syn"/>
    <property type="match status" value="1"/>
</dbReference>
<dbReference type="GO" id="GO:0006777">
    <property type="term" value="P:Mo-molybdopterin cofactor biosynthetic process"/>
    <property type="evidence" value="ECO:0007669"/>
    <property type="project" value="UniProtKB-UniRule"/>
</dbReference>
<keyword evidence="14" id="KW-1185">Reference proteome</keyword>
<dbReference type="GO" id="GO:0046872">
    <property type="term" value="F:metal ion binding"/>
    <property type="evidence" value="ECO:0007669"/>
    <property type="project" value="UniProtKB-UniRule"/>
</dbReference>
<evidence type="ECO:0000256" key="9">
    <source>
        <dbReference type="ARBA" id="ARBA00023150"/>
    </source>
</evidence>
<keyword evidence="9 11" id="KW-0501">Molybdenum cofactor biosynthesis</keyword>
<evidence type="ECO:0000256" key="3">
    <source>
        <dbReference type="ARBA" id="ARBA00005046"/>
    </source>
</evidence>
<comment type="pathway">
    <text evidence="3 11">Cofactor biosynthesis; molybdopterin biosynthesis.</text>
</comment>
<protein>
    <recommendedName>
        <fullName evidence="11">Molybdopterin molybdenumtransferase</fullName>
        <ecNumber evidence="11">2.10.1.1</ecNumber>
    </recommendedName>
</protein>
<dbReference type="AlphaFoldDB" id="A0A5B7ZL79"/>
<comment type="function">
    <text evidence="2 11">Catalyzes the insertion of molybdate into adenylated molybdopterin with the concomitant release of AMP.</text>
</comment>
<keyword evidence="8 11" id="KW-0460">Magnesium</keyword>
<keyword evidence="6 11" id="KW-0808">Transferase</keyword>
<dbReference type="InterPro" id="IPR001453">
    <property type="entry name" value="MoaB/Mog_dom"/>
</dbReference>
<organism evidence="13 14">
    <name type="scientific">Thermomonas aquatica</name>
    <dbReference type="NCBI Taxonomy" id="2202149"/>
    <lineage>
        <taxon>Bacteria</taxon>
        <taxon>Pseudomonadati</taxon>
        <taxon>Pseudomonadota</taxon>
        <taxon>Gammaproteobacteria</taxon>
        <taxon>Lysobacterales</taxon>
        <taxon>Lysobacteraceae</taxon>
        <taxon>Thermomonas</taxon>
    </lineage>
</organism>
<keyword evidence="5 11" id="KW-0500">Molybdenum</keyword>
<evidence type="ECO:0000313" key="14">
    <source>
        <dbReference type="Proteomes" id="UP000308149"/>
    </source>
</evidence>